<comment type="caution">
    <text evidence="2">The sequence shown here is derived from an EMBL/GenBank/DDBJ whole genome shotgun (WGS) entry which is preliminary data.</text>
</comment>
<gene>
    <name evidence="2" type="ORF">RRG08_028399</name>
</gene>
<feature type="compositionally biased region" description="Polar residues" evidence="1">
    <location>
        <begin position="53"/>
        <end position="64"/>
    </location>
</feature>
<dbReference type="EMBL" id="JAWDGP010007002">
    <property type="protein sequence ID" value="KAK3731395.1"/>
    <property type="molecule type" value="Genomic_DNA"/>
</dbReference>
<sequence length="153" mass="17238">MKDSDIVETVAEFPQFQSEVIDKLWRRGKGSMIVDLTKGRPVGTPNFLVDSLRQQKSQNETTSPCQPPPVTAPNRRSSPINFIRRPSPPQWDDHVRISRVHVKLTVAGNSHLSRDDSHVWFRPAPYQLDHVTGGPGRAGFELSSLRISLCRCI</sequence>
<name>A0AAE0Y342_9GAST</name>
<evidence type="ECO:0000313" key="3">
    <source>
        <dbReference type="Proteomes" id="UP001283361"/>
    </source>
</evidence>
<protein>
    <submittedName>
        <fullName evidence="2">Uncharacterized protein</fullName>
    </submittedName>
</protein>
<feature type="region of interest" description="Disordered" evidence="1">
    <location>
        <begin position="53"/>
        <end position="90"/>
    </location>
</feature>
<dbReference type="AlphaFoldDB" id="A0AAE0Y342"/>
<organism evidence="2 3">
    <name type="scientific">Elysia crispata</name>
    <name type="common">lettuce slug</name>
    <dbReference type="NCBI Taxonomy" id="231223"/>
    <lineage>
        <taxon>Eukaryota</taxon>
        <taxon>Metazoa</taxon>
        <taxon>Spiralia</taxon>
        <taxon>Lophotrochozoa</taxon>
        <taxon>Mollusca</taxon>
        <taxon>Gastropoda</taxon>
        <taxon>Heterobranchia</taxon>
        <taxon>Euthyneura</taxon>
        <taxon>Panpulmonata</taxon>
        <taxon>Sacoglossa</taxon>
        <taxon>Placobranchoidea</taxon>
        <taxon>Plakobranchidae</taxon>
        <taxon>Elysia</taxon>
    </lineage>
</organism>
<reference evidence="2" key="1">
    <citation type="journal article" date="2023" name="G3 (Bethesda)">
        <title>A reference genome for the long-term kleptoplast-retaining sea slug Elysia crispata morphotype clarki.</title>
        <authorList>
            <person name="Eastman K.E."/>
            <person name="Pendleton A.L."/>
            <person name="Shaikh M.A."/>
            <person name="Suttiyut T."/>
            <person name="Ogas R."/>
            <person name="Tomko P."/>
            <person name="Gavelis G."/>
            <person name="Widhalm J.R."/>
            <person name="Wisecaver J.H."/>
        </authorList>
    </citation>
    <scope>NUCLEOTIDE SEQUENCE</scope>
    <source>
        <strain evidence="2">ECLA1</strain>
    </source>
</reference>
<dbReference type="Proteomes" id="UP001283361">
    <property type="component" value="Unassembled WGS sequence"/>
</dbReference>
<proteinExistence type="predicted"/>
<keyword evidence="3" id="KW-1185">Reference proteome</keyword>
<evidence type="ECO:0000313" key="2">
    <source>
        <dbReference type="EMBL" id="KAK3731395.1"/>
    </source>
</evidence>
<evidence type="ECO:0000256" key="1">
    <source>
        <dbReference type="SAM" id="MobiDB-lite"/>
    </source>
</evidence>
<accession>A0AAE0Y342</accession>